<feature type="compositionally biased region" description="Basic and acidic residues" evidence="1">
    <location>
        <begin position="130"/>
        <end position="141"/>
    </location>
</feature>
<gene>
    <name evidence="2" type="ORF">LR48_Vigan08g001800</name>
</gene>
<feature type="region of interest" description="Disordered" evidence="1">
    <location>
        <begin position="30"/>
        <end position="54"/>
    </location>
</feature>
<organism evidence="2 3">
    <name type="scientific">Phaseolus angularis</name>
    <name type="common">Azuki bean</name>
    <name type="synonym">Vigna angularis</name>
    <dbReference type="NCBI Taxonomy" id="3914"/>
    <lineage>
        <taxon>Eukaryota</taxon>
        <taxon>Viridiplantae</taxon>
        <taxon>Streptophyta</taxon>
        <taxon>Embryophyta</taxon>
        <taxon>Tracheophyta</taxon>
        <taxon>Spermatophyta</taxon>
        <taxon>Magnoliopsida</taxon>
        <taxon>eudicotyledons</taxon>
        <taxon>Gunneridae</taxon>
        <taxon>Pentapetalae</taxon>
        <taxon>rosids</taxon>
        <taxon>fabids</taxon>
        <taxon>Fabales</taxon>
        <taxon>Fabaceae</taxon>
        <taxon>Papilionoideae</taxon>
        <taxon>50 kb inversion clade</taxon>
        <taxon>NPAAA clade</taxon>
        <taxon>indigoferoid/millettioid clade</taxon>
        <taxon>Phaseoleae</taxon>
        <taxon>Vigna</taxon>
    </lineage>
</organism>
<sequence length="276" mass="30001">MDRADAFSPADADRAALAPETLEANEDLKVAVESHELKKSTKRGSGGRDGRPGMSTWVGGQLVLLSSHTGRSVLIAHLSGRSFYERPSLEGHSVHVWPCSVNLDAQSRCSTRVDDRFINGEDRSEALLGKERAVNSSRERGQALSKPNGKARSLGSTPSSKQRGKALSKPNGKTRSLGSTPRSKQRGKALSKTKRTSGKSRSVNVEGREVKPSRLMLRSERTSGKSRSVNVEGREPSKGQPWEAVQTLKGREEELGWASGEREVLAARSGEKGERY</sequence>
<evidence type="ECO:0000313" key="3">
    <source>
        <dbReference type="Proteomes" id="UP000053144"/>
    </source>
</evidence>
<feature type="region of interest" description="Disordered" evidence="1">
    <location>
        <begin position="1"/>
        <end position="20"/>
    </location>
</feature>
<accession>A0A0L9V2L4</accession>
<dbReference type="AlphaFoldDB" id="A0A0L9V2L4"/>
<dbReference type="Gramene" id="KOM49191">
    <property type="protein sequence ID" value="KOM49191"/>
    <property type="gene ID" value="LR48_Vigan08g001800"/>
</dbReference>
<feature type="compositionally biased region" description="Basic and acidic residues" evidence="1">
    <location>
        <begin position="30"/>
        <end position="39"/>
    </location>
</feature>
<reference evidence="3" key="1">
    <citation type="journal article" date="2015" name="Proc. Natl. Acad. Sci. U.S.A.">
        <title>Genome sequencing of adzuki bean (Vigna angularis) provides insight into high starch and low fat accumulation and domestication.</title>
        <authorList>
            <person name="Yang K."/>
            <person name="Tian Z."/>
            <person name="Chen C."/>
            <person name="Luo L."/>
            <person name="Zhao B."/>
            <person name="Wang Z."/>
            <person name="Yu L."/>
            <person name="Li Y."/>
            <person name="Sun Y."/>
            <person name="Li W."/>
            <person name="Chen Y."/>
            <person name="Li Y."/>
            <person name="Zhang Y."/>
            <person name="Ai D."/>
            <person name="Zhao J."/>
            <person name="Shang C."/>
            <person name="Ma Y."/>
            <person name="Wu B."/>
            <person name="Wang M."/>
            <person name="Gao L."/>
            <person name="Sun D."/>
            <person name="Zhang P."/>
            <person name="Guo F."/>
            <person name="Wang W."/>
            <person name="Li Y."/>
            <person name="Wang J."/>
            <person name="Varshney R.K."/>
            <person name="Wang J."/>
            <person name="Ling H.Q."/>
            <person name="Wan P."/>
        </authorList>
    </citation>
    <scope>NUCLEOTIDE SEQUENCE</scope>
    <source>
        <strain evidence="3">cv. Jingnong 6</strain>
    </source>
</reference>
<name>A0A0L9V2L4_PHAAN</name>
<protein>
    <submittedName>
        <fullName evidence="2">Uncharacterized protein</fullName>
    </submittedName>
</protein>
<feature type="region of interest" description="Disordered" evidence="1">
    <location>
        <begin position="130"/>
        <end position="243"/>
    </location>
</feature>
<feature type="compositionally biased region" description="Polar residues" evidence="1">
    <location>
        <begin position="171"/>
        <end position="182"/>
    </location>
</feature>
<feature type="compositionally biased region" description="Basic and acidic residues" evidence="1">
    <location>
        <begin position="206"/>
        <end position="223"/>
    </location>
</feature>
<feature type="compositionally biased region" description="Basic residues" evidence="1">
    <location>
        <begin position="183"/>
        <end position="198"/>
    </location>
</feature>
<dbReference type="EMBL" id="CM003378">
    <property type="protein sequence ID" value="KOM49191.1"/>
    <property type="molecule type" value="Genomic_DNA"/>
</dbReference>
<evidence type="ECO:0000256" key="1">
    <source>
        <dbReference type="SAM" id="MobiDB-lite"/>
    </source>
</evidence>
<dbReference type="Proteomes" id="UP000053144">
    <property type="component" value="Chromosome 8"/>
</dbReference>
<proteinExistence type="predicted"/>
<evidence type="ECO:0000313" key="2">
    <source>
        <dbReference type="EMBL" id="KOM49191.1"/>
    </source>
</evidence>